<accession>A0A486RYC1</accession>
<organism evidence="1">
    <name type="scientific">Klebsiella pneumoniae</name>
    <dbReference type="NCBI Taxonomy" id="573"/>
    <lineage>
        <taxon>Bacteria</taxon>
        <taxon>Pseudomonadati</taxon>
        <taxon>Pseudomonadota</taxon>
        <taxon>Gammaproteobacteria</taxon>
        <taxon>Enterobacterales</taxon>
        <taxon>Enterobacteriaceae</taxon>
        <taxon>Klebsiella/Raoultella group</taxon>
        <taxon>Klebsiella</taxon>
        <taxon>Klebsiella pneumoniae complex</taxon>
    </lineage>
</organism>
<dbReference type="EMBL" id="CAAHDA010000002">
    <property type="protein sequence ID" value="VGM06141.1"/>
    <property type="molecule type" value="Genomic_DNA"/>
</dbReference>
<gene>
    <name evidence="1" type="ORF">SAMEA4873654_01921</name>
</gene>
<evidence type="ECO:0000313" key="1">
    <source>
        <dbReference type="EMBL" id="VGM06141.1"/>
    </source>
</evidence>
<protein>
    <submittedName>
        <fullName evidence="1">Uncharacterized protein</fullName>
    </submittedName>
</protein>
<dbReference type="AlphaFoldDB" id="A0A486RYC1"/>
<proteinExistence type="predicted"/>
<name>A0A486RYC1_KLEPN</name>
<reference evidence="1" key="1">
    <citation type="submission" date="2019-03" db="EMBL/GenBank/DDBJ databases">
        <authorList>
            <consortium name="Pathogen Informatics"/>
        </authorList>
    </citation>
    <scope>NUCLEOTIDE SEQUENCE</scope>
    <source>
        <strain evidence="1">5012STDY7626458</strain>
    </source>
</reference>
<dbReference type="RefSeq" id="WP_086647485.1">
    <property type="nucleotide sequence ID" value="NZ_CP110638.1"/>
</dbReference>
<sequence>MNNIYIPKLGDVVIPGTHPKKGHFMQPDLPVIAGLKAMYIHGGTLELSMRNRADNTAPLIKVGSPSIQADFGAVCSFGNCFDTGKVSTKNQTHIVICKPVKPTAATETQQAFMMGNYSYSGSPAVYRGDGLAFLFSGQSLYGAFVEDNNVTPTNMINYYSAAYDTTKWAAFVELVDGDNGIARIAARQGGPLNWQNSKALVNRTAYTDRTIRIGSHHAPAAYPAGAAITMGMELIFETALTQAQVASVLDSISAYLIAAWDITDL</sequence>